<protein>
    <submittedName>
        <fullName evidence="1">Uncharacterized protein</fullName>
    </submittedName>
</protein>
<accession>A0A8S1AQT7</accession>
<name>A0A8S1AQT7_ARCPL</name>
<evidence type="ECO:0000313" key="2">
    <source>
        <dbReference type="Proteomes" id="UP000494106"/>
    </source>
</evidence>
<proteinExistence type="predicted"/>
<dbReference type="EMBL" id="CADEBC010000532">
    <property type="protein sequence ID" value="CAB3248170.1"/>
    <property type="molecule type" value="Genomic_DNA"/>
</dbReference>
<organism evidence="1 2">
    <name type="scientific">Arctia plantaginis</name>
    <name type="common">Wood tiger moth</name>
    <name type="synonym">Phalaena plantaginis</name>
    <dbReference type="NCBI Taxonomy" id="874455"/>
    <lineage>
        <taxon>Eukaryota</taxon>
        <taxon>Metazoa</taxon>
        <taxon>Ecdysozoa</taxon>
        <taxon>Arthropoda</taxon>
        <taxon>Hexapoda</taxon>
        <taxon>Insecta</taxon>
        <taxon>Pterygota</taxon>
        <taxon>Neoptera</taxon>
        <taxon>Endopterygota</taxon>
        <taxon>Lepidoptera</taxon>
        <taxon>Glossata</taxon>
        <taxon>Ditrysia</taxon>
        <taxon>Noctuoidea</taxon>
        <taxon>Erebidae</taxon>
        <taxon>Arctiinae</taxon>
        <taxon>Arctia</taxon>
    </lineage>
</organism>
<keyword evidence="2" id="KW-1185">Reference proteome</keyword>
<evidence type="ECO:0000313" key="1">
    <source>
        <dbReference type="EMBL" id="CAB3248170.1"/>
    </source>
</evidence>
<dbReference type="Proteomes" id="UP000494106">
    <property type="component" value="Unassembled WGS sequence"/>
</dbReference>
<dbReference type="AlphaFoldDB" id="A0A8S1AQT7"/>
<sequence length="207" mass="24239">MLKCLIKSSRETKRNTENKRIKLNIVFGPFTERIMATWFQVLHKLDLVRSQAKIFHKVDGHRQHQLLCSLKNRITIQLQLLFLCALYGVFMDAEYHLKCAWCEITQWFYEKLFRMDDYVDRKVDDIKFGELRAKCEFISHHLDRHVYAATGYALRRGGGESGIKEAVLNPALRESRELAPPRLAVSRRARQRLHASRVPTSDGARRV</sequence>
<reference evidence="1 2" key="1">
    <citation type="submission" date="2020-04" db="EMBL/GenBank/DDBJ databases">
        <authorList>
            <person name="Wallbank WR R."/>
            <person name="Pardo Diaz C."/>
            <person name="Kozak K."/>
            <person name="Martin S."/>
            <person name="Jiggins C."/>
            <person name="Moest M."/>
            <person name="Warren A I."/>
            <person name="Byers J.R.P. K."/>
            <person name="Montejo-Kovacevich G."/>
            <person name="Yen C E."/>
        </authorList>
    </citation>
    <scope>NUCLEOTIDE SEQUENCE [LARGE SCALE GENOMIC DNA]</scope>
</reference>
<comment type="caution">
    <text evidence="1">The sequence shown here is derived from an EMBL/GenBank/DDBJ whole genome shotgun (WGS) entry which is preliminary data.</text>
</comment>
<gene>
    <name evidence="1" type="ORF">APLA_LOCUS11556</name>
</gene>
<dbReference type="OrthoDB" id="10473402at2759"/>